<feature type="compositionally biased region" description="Basic and acidic residues" evidence="6">
    <location>
        <begin position="161"/>
        <end position="212"/>
    </location>
</feature>
<dbReference type="STRING" id="1684307.A0A316UE20"/>
<keyword evidence="3" id="KW-0813">Transport</keyword>
<comment type="similarity">
    <text evidence="1 5">Belongs to the VPS29 family.</text>
</comment>
<dbReference type="Pfam" id="PF12850">
    <property type="entry name" value="Metallophos_2"/>
    <property type="match status" value="1"/>
</dbReference>
<keyword evidence="4" id="KW-0653">Protein transport</keyword>
<dbReference type="GO" id="GO:0042147">
    <property type="term" value="P:retrograde transport, endosome to Golgi"/>
    <property type="evidence" value="ECO:0007669"/>
    <property type="project" value="InterPro"/>
</dbReference>
<feature type="region of interest" description="Disordered" evidence="6">
    <location>
        <begin position="150"/>
        <end position="228"/>
    </location>
</feature>
<dbReference type="PANTHER" id="PTHR11124">
    <property type="entry name" value="VACUOLAR SORTING PROTEIN VPS29"/>
    <property type="match status" value="1"/>
</dbReference>
<gene>
    <name evidence="8" type="ORF">BCV69DRAFT_245829</name>
</gene>
<dbReference type="GO" id="GO:0030904">
    <property type="term" value="C:retromer complex"/>
    <property type="evidence" value="ECO:0007669"/>
    <property type="project" value="InterPro"/>
</dbReference>
<reference evidence="8 9" key="1">
    <citation type="journal article" date="2018" name="Mol. Biol. Evol.">
        <title>Broad Genomic Sampling Reveals a Smut Pathogenic Ancestry of the Fungal Clade Ustilaginomycotina.</title>
        <authorList>
            <person name="Kijpornyongpan T."/>
            <person name="Mondo S.J."/>
            <person name="Barry K."/>
            <person name="Sandor L."/>
            <person name="Lee J."/>
            <person name="Lipzen A."/>
            <person name="Pangilinan J."/>
            <person name="LaButti K."/>
            <person name="Hainaut M."/>
            <person name="Henrissat B."/>
            <person name="Grigoriev I.V."/>
            <person name="Spatafora J.W."/>
            <person name="Aime M.C."/>
        </authorList>
    </citation>
    <scope>NUCLEOTIDE SEQUENCE [LARGE SCALE GENOMIC DNA]</scope>
    <source>
        <strain evidence="8 9">MCA 4718</strain>
    </source>
</reference>
<keyword evidence="9" id="KW-1185">Reference proteome</keyword>
<dbReference type="GO" id="GO:0015031">
    <property type="term" value="P:protein transport"/>
    <property type="evidence" value="ECO:0007669"/>
    <property type="project" value="UniProtKB-KW"/>
</dbReference>
<dbReference type="InterPro" id="IPR000979">
    <property type="entry name" value="Phosphodiesterase_MJ0936/Vps29"/>
</dbReference>
<feature type="compositionally biased region" description="Low complexity" evidence="6">
    <location>
        <begin position="213"/>
        <end position="225"/>
    </location>
</feature>
<accession>A0A316UE20</accession>
<dbReference type="RefSeq" id="XP_025350308.1">
    <property type="nucleotide sequence ID" value="XM_025490178.1"/>
</dbReference>
<feature type="region of interest" description="Disordered" evidence="6">
    <location>
        <begin position="269"/>
        <end position="299"/>
    </location>
</feature>
<feature type="compositionally biased region" description="Gly residues" evidence="6">
    <location>
        <begin position="271"/>
        <end position="299"/>
    </location>
</feature>
<dbReference type="GO" id="GO:0005829">
    <property type="term" value="C:cytosol"/>
    <property type="evidence" value="ECO:0007669"/>
    <property type="project" value="GOC"/>
</dbReference>
<evidence type="ECO:0000313" key="9">
    <source>
        <dbReference type="Proteomes" id="UP000245942"/>
    </source>
</evidence>
<evidence type="ECO:0000256" key="3">
    <source>
        <dbReference type="ARBA" id="ARBA00022448"/>
    </source>
</evidence>
<dbReference type="InterPro" id="IPR028661">
    <property type="entry name" value="Vps29"/>
</dbReference>
<sequence length="299" mass="32001">MLVLLLGDLHLPLRASSLPLKFRKLLVPGKIQQIICTGNVCDRETWDYLRTVAPDVRGVRGDFDESPHLPPTLIVNHPPLRLGIIHGHQILPIGDSDLLYSLATTMDVDVLVSGSTHKFKAFESGGKFFVDPGSATGAWCSVWPVVEDEEKEEGVVGGEATEEKETEGVSGPEKEGSGGEDQQKKGEQSKEAKANGRTDKETQDSTASKDKTPASAPTKPAKAYPDPIPSFVLLDIQGPTIMSYVYQLINGEVKVEKIEYRKNMDAPSATGGPGMGREGSGGGYSAEMGVGAGMGGPRW</sequence>
<dbReference type="EMBL" id="KZ819322">
    <property type="protein sequence ID" value="PWN23148.1"/>
    <property type="molecule type" value="Genomic_DNA"/>
</dbReference>
<evidence type="ECO:0000256" key="5">
    <source>
        <dbReference type="RuleBase" id="RU362040"/>
    </source>
</evidence>
<evidence type="ECO:0000256" key="4">
    <source>
        <dbReference type="ARBA" id="ARBA00022927"/>
    </source>
</evidence>
<protein>
    <recommendedName>
        <fullName evidence="2 5">Vacuolar protein sorting-associated protein 29</fullName>
    </recommendedName>
</protein>
<dbReference type="InterPro" id="IPR024654">
    <property type="entry name" value="Calcineurin-like_PHP_lpxH"/>
</dbReference>
<evidence type="ECO:0000313" key="8">
    <source>
        <dbReference type="EMBL" id="PWN23148.1"/>
    </source>
</evidence>
<dbReference type="Gene3D" id="3.60.21.10">
    <property type="match status" value="2"/>
</dbReference>
<dbReference type="InterPro" id="IPR029052">
    <property type="entry name" value="Metallo-depent_PP-like"/>
</dbReference>
<organism evidence="8 9">
    <name type="scientific">Pseudomicrostroma glucosiphilum</name>
    <dbReference type="NCBI Taxonomy" id="1684307"/>
    <lineage>
        <taxon>Eukaryota</taxon>
        <taxon>Fungi</taxon>
        <taxon>Dikarya</taxon>
        <taxon>Basidiomycota</taxon>
        <taxon>Ustilaginomycotina</taxon>
        <taxon>Exobasidiomycetes</taxon>
        <taxon>Microstromatales</taxon>
        <taxon>Microstromatales incertae sedis</taxon>
        <taxon>Pseudomicrostroma</taxon>
    </lineage>
</organism>
<dbReference type="NCBIfam" id="TIGR00040">
    <property type="entry name" value="yfcE"/>
    <property type="match status" value="1"/>
</dbReference>
<evidence type="ECO:0000256" key="1">
    <source>
        <dbReference type="ARBA" id="ARBA00005945"/>
    </source>
</evidence>
<evidence type="ECO:0000256" key="2">
    <source>
        <dbReference type="ARBA" id="ARBA00017767"/>
    </source>
</evidence>
<feature type="domain" description="Calcineurin-like phosphoesterase" evidence="7">
    <location>
        <begin position="1"/>
        <end position="138"/>
    </location>
</feature>
<dbReference type="SUPFAM" id="SSF56300">
    <property type="entry name" value="Metallo-dependent phosphatases"/>
    <property type="match status" value="1"/>
</dbReference>
<evidence type="ECO:0000256" key="6">
    <source>
        <dbReference type="SAM" id="MobiDB-lite"/>
    </source>
</evidence>
<dbReference type="OrthoDB" id="10258130at2759"/>
<name>A0A316UE20_9BASI</name>
<proteinExistence type="inferred from homology"/>
<dbReference type="Proteomes" id="UP000245942">
    <property type="component" value="Unassembled WGS sequence"/>
</dbReference>
<dbReference type="GeneID" id="37011912"/>
<dbReference type="AlphaFoldDB" id="A0A316UE20"/>
<evidence type="ECO:0000259" key="7">
    <source>
        <dbReference type="Pfam" id="PF12850"/>
    </source>
</evidence>
<dbReference type="CDD" id="cd07394">
    <property type="entry name" value="MPP_Vps29"/>
    <property type="match status" value="1"/>
</dbReference>